<proteinExistence type="predicted"/>
<dbReference type="Gene3D" id="2.40.160.20">
    <property type="match status" value="1"/>
</dbReference>
<evidence type="ECO:0000313" key="1">
    <source>
        <dbReference type="EMBL" id="EDY19597.1"/>
    </source>
</evidence>
<evidence type="ECO:0000313" key="2">
    <source>
        <dbReference type="Proteomes" id="UP000005824"/>
    </source>
</evidence>
<dbReference type="EMBL" id="ABVL01000007">
    <property type="protein sequence ID" value="EDY19597.1"/>
    <property type="molecule type" value="Genomic_DNA"/>
</dbReference>
<sequence>MAQAVFFCTVSGALAQESIRPSQTGSLASEARKEPENDGHYFMKAGPIDFNASASVGLEYNDNVGLSEVNRQSDLIVRPEINLNSVWHVTTLNTLRFNIGVAYSAYTQHSDLNTRSILLDPGSELSFDIYVGGILKINVHDRFAIIQNPIDEPTLSNTARFDRFQNTAGVTALLDFNDLKFVLGYDHFTYRTFSDEFDFLDRHEEQFYGSASLQLTDALVAGADLSGAVVKYQTGFNNNGTTWSAGPFLEATLSNYTKLRITAGYQGMNFDGNGENGDTTNFAGWYGSVTISQRLNRYWSHSLSAGHEARLGLEVNFYEYDYVRYLAQWQINPRLNASIDGFVENANESGTMVAQDSENSLRWGAGISLGWRLGNKVSLNLGYHYVNKNSDLPLRDYYQNVGTLGVSYTF</sequence>
<dbReference type="eggNOG" id="ENOG5033Z30">
    <property type="taxonomic scope" value="Bacteria"/>
</dbReference>
<dbReference type="InParanoid" id="B4D1I5"/>
<dbReference type="Proteomes" id="UP000005824">
    <property type="component" value="Unassembled WGS sequence"/>
</dbReference>
<dbReference type="Pfam" id="PF10082">
    <property type="entry name" value="BBP2_2"/>
    <property type="match status" value="1"/>
</dbReference>
<accession>B4D1I5</accession>
<comment type="caution">
    <text evidence="1">The sequence shown here is derived from an EMBL/GenBank/DDBJ whole genome shotgun (WGS) entry which is preliminary data.</text>
</comment>
<name>B4D1I5_9BACT</name>
<keyword evidence="2" id="KW-1185">Reference proteome</keyword>
<dbReference type="AlphaFoldDB" id="B4D1I5"/>
<dbReference type="SUPFAM" id="SSF56935">
    <property type="entry name" value="Porins"/>
    <property type="match status" value="1"/>
</dbReference>
<dbReference type="STRING" id="497964.CfE428DRAFT_2773"/>
<reference evidence="1 2" key="1">
    <citation type="journal article" date="2011" name="J. Bacteriol.">
        <title>Genome sequence of Chthoniobacter flavus Ellin428, an aerobic heterotrophic soil bacterium.</title>
        <authorList>
            <person name="Kant R."/>
            <person name="van Passel M.W."/>
            <person name="Palva A."/>
            <person name="Lucas S."/>
            <person name="Lapidus A."/>
            <person name="Glavina Del Rio T."/>
            <person name="Dalin E."/>
            <person name="Tice H."/>
            <person name="Bruce D."/>
            <person name="Goodwin L."/>
            <person name="Pitluck S."/>
            <person name="Larimer F.W."/>
            <person name="Land M.L."/>
            <person name="Hauser L."/>
            <person name="Sangwan P."/>
            <person name="de Vos W.M."/>
            <person name="Janssen P.H."/>
            <person name="Smidt H."/>
        </authorList>
    </citation>
    <scope>NUCLEOTIDE SEQUENCE [LARGE SCALE GENOMIC DNA]</scope>
    <source>
        <strain evidence="1 2">Ellin428</strain>
    </source>
</reference>
<dbReference type="InterPro" id="IPR018759">
    <property type="entry name" value="BBP2_2"/>
</dbReference>
<gene>
    <name evidence="1" type="ORF">CfE428DRAFT_2773</name>
</gene>
<protein>
    <submittedName>
        <fullName evidence="1">Uncharacterized protein</fullName>
    </submittedName>
</protein>
<organism evidence="1 2">
    <name type="scientific">Chthoniobacter flavus Ellin428</name>
    <dbReference type="NCBI Taxonomy" id="497964"/>
    <lineage>
        <taxon>Bacteria</taxon>
        <taxon>Pseudomonadati</taxon>
        <taxon>Verrucomicrobiota</taxon>
        <taxon>Spartobacteria</taxon>
        <taxon>Chthoniobacterales</taxon>
        <taxon>Chthoniobacteraceae</taxon>
        <taxon>Chthoniobacter</taxon>
    </lineage>
</organism>